<reference evidence="1 2" key="1">
    <citation type="journal article" date="2020" name="Syst. Appl. Microbiol.">
        <title>Alienimonas chondri sp. nov., a novel planctomycete isolated from the biofilm of the red alga Chondrus crispus.</title>
        <authorList>
            <person name="Vitorino I."/>
            <person name="Albuquerque L."/>
            <person name="Wiegand S."/>
            <person name="Kallscheuer N."/>
            <person name="da Costa M.S."/>
            <person name="Lobo-da-Cunha A."/>
            <person name="Jogler C."/>
            <person name="Lage O.M."/>
        </authorList>
    </citation>
    <scope>NUCLEOTIDE SEQUENCE [LARGE SCALE GENOMIC DNA]</scope>
    <source>
        <strain evidence="1 2">LzC2</strain>
    </source>
</reference>
<evidence type="ECO:0000313" key="2">
    <source>
        <dbReference type="Proteomes" id="UP000609651"/>
    </source>
</evidence>
<evidence type="ECO:0008006" key="3">
    <source>
        <dbReference type="Google" id="ProtNLM"/>
    </source>
</evidence>
<dbReference type="RefSeq" id="WP_171189322.1">
    <property type="nucleotide sequence ID" value="NZ_WTPX01000151.1"/>
</dbReference>
<comment type="caution">
    <text evidence="1">The sequence shown here is derived from an EMBL/GenBank/DDBJ whole genome shotgun (WGS) entry which is preliminary data.</text>
</comment>
<dbReference type="Proteomes" id="UP000609651">
    <property type="component" value="Unassembled WGS sequence"/>
</dbReference>
<sequence length="222" mass="25294">MTQTERVAAGGPWRGWYHVMTNVRGAWLPGDPRGWRSYAHRDHCEGDYKNPPPPDEHLAKLRRARDSMRDPPEFLSETARTAACLALTERLLELGSNVPALCVTDRHVHALVRFCNYDADGEPIPNAAIPGLHPRNALRNDRDPAPRHLFGRAKMHASRELGDAGLKSSKALWGRRCHIKPVSGRAHQLNVYRYIIRHRERERAALWTFRDGLLPPPTHKPR</sequence>
<proteinExistence type="predicted"/>
<dbReference type="Gene3D" id="3.30.70.1290">
    <property type="entry name" value="Transposase IS200-like"/>
    <property type="match status" value="1"/>
</dbReference>
<gene>
    <name evidence="1" type="ORF">LzC2_35230</name>
</gene>
<dbReference type="EMBL" id="WTPX01000151">
    <property type="protein sequence ID" value="NNJ27420.1"/>
    <property type="molecule type" value="Genomic_DNA"/>
</dbReference>
<evidence type="ECO:0000313" key="1">
    <source>
        <dbReference type="EMBL" id="NNJ27420.1"/>
    </source>
</evidence>
<accession>A0ABX1VHR1</accession>
<dbReference type="InterPro" id="IPR036515">
    <property type="entry name" value="Transposase_17_sf"/>
</dbReference>
<protein>
    <recommendedName>
        <fullName evidence="3">Transposase IS200-like domain-containing protein</fullName>
    </recommendedName>
</protein>
<organism evidence="1 2">
    <name type="scientific">Alienimonas chondri</name>
    <dbReference type="NCBI Taxonomy" id="2681879"/>
    <lineage>
        <taxon>Bacteria</taxon>
        <taxon>Pseudomonadati</taxon>
        <taxon>Planctomycetota</taxon>
        <taxon>Planctomycetia</taxon>
        <taxon>Planctomycetales</taxon>
        <taxon>Planctomycetaceae</taxon>
        <taxon>Alienimonas</taxon>
    </lineage>
</organism>
<name>A0ABX1VHR1_9PLAN</name>
<keyword evidence="2" id="KW-1185">Reference proteome</keyword>